<dbReference type="EMBL" id="CAICTM010002053">
    <property type="protein sequence ID" value="CAB9527725.1"/>
    <property type="molecule type" value="Genomic_DNA"/>
</dbReference>
<evidence type="ECO:0000313" key="2">
    <source>
        <dbReference type="Proteomes" id="UP001153069"/>
    </source>
</evidence>
<accession>A0A9N8HWV8</accession>
<protein>
    <submittedName>
        <fullName evidence="1">Uncharacterized protein</fullName>
    </submittedName>
</protein>
<gene>
    <name evidence="1" type="ORF">SEMRO_2055_G312821.1</name>
</gene>
<comment type="caution">
    <text evidence="1">The sequence shown here is derived from an EMBL/GenBank/DDBJ whole genome shotgun (WGS) entry which is preliminary data.</text>
</comment>
<reference evidence="1" key="1">
    <citation type="submission" date="2020-06" db="EMBL/GenBank/DDBJ databases">
        <authorList>
            <consortium name="Plant Systems Biology data submission"/>
        </authorList>
    </citation>
    <scope>NUCLEOTIDE SEQUENCE</scope>
    <source>
        <strain evidence="1">D6</strain>
    </source>
</reference>
<dbReference type="Proteomes" id="UP001153069">
    <property type="component" value="Unassembled WGS sequence"/>
</dbReference>
<organism evidence="1 2">
    <name type="scientific">Seminavis robusta</name>
    <dbReference type="NCBI Taxonomy" id="568900"/>
    <lineage>
        <taxon>Eukaryota</taxon>
        <taxon>Sar</taxon>
        <taxon>Stramenopiles</taxon>
        <taxon>Ochrophyta</taxon>
        <taxon>Bacillariophyta</taxon>
        <taxon>Bacillariophyceae</taxon>
        <taxon>Bacillariophycidae</taxon>
        <taxon>Naviculales</taxon>
        <taxon>Naviculaceae</taxon>
        <taxon>Seminavis</taxon>
    </lineage>
</organism>
<dbReference type="AlphaFoldDB" id="A0A9N8HWV8"/>
<proteinExistence type="predicted"/>
<evidence type="ECO:0000313" key="1">
    <source>
        <dbReference type="EMBL" id="CAB9527725.1"/>
    </source>
</evidence>
<keyword evidence="2" id="KW-1185">Reference proteome</keyword>
<sequence length="151" mass="16679">MTGTWDKHPFLSRSRRPSAFCLLHHPHITLQVPASWNLGRHHDTLALSCASLDAKIFLDVHAGLISDVPLTSEKRYSMVQPAVKAISLHIIMHRHTVRFAETSKLSQLAAQVKKPSEAAQGATLGDASCCINRMGNADEAAWVKRLVIRLV</sequence>
<name>A0A9N8HWV8_9STRA</name>